<dbReference type="Pfam" id="PF04472">
    <property type="entry name" value="SepF"/>
    <property type="match status" value="1"/>
</dbReference>
<dbReference type="GO" id="GO:0005737">
    <property type="term" value="C:cytoplasm"/>
    <property type="evidence" value="ECO:0007669"/>
    <property type="project" value="UniProtKB-SubCell"/>
</dbReference>
<keyword evidence="3 5" id="KW-0131">Cell cycle</keyword>
<dbReference type="InterPro" id="IPR007561">
    <property type="entry name" value="Cell_div_SepF/SepF-rel"/>
</dbReference>
<keyword evidence="2 5" id="KW-0717">Septation</keyword>
<evidence type="ECO:0000256" key="6">
    <source>
        <dbReference type="SAM" id="MobiDB-lite"/>
    </source>
</evidence>
<keyword evidence="5" id="KW-0963">Cytoplasm</keyword>
<dbReference type="InterPro" id="IPR023052">
    <property type="entry name" value="Cell_div_SepF"/>
</dbReference>
<evidence type="ECO:0000313" key="7">
    <source>
        <dbReference type="EMBL" id="HIR60742.1"/>
    </source>
</evidence>
<keyword evidence="1 5" id="KW-0132">Cell division</keyword>
<dbReference type="EMBL" id="DVHA01000133">
    <property type="protein sequence ID" value="HIR60742.1"/>
    <property type="molecule type" value="Genomic_DNA"/>
</dbReference>
<feature type="compositionally biased region" description="Acidic residues" evidence="6">
    <location>
        <begin position="1"/>
        <end position="11"/>
    </location>
</feature>
<comment type="subunit">
    <text evidence="5">Homodimer. Interacts with FtsZ.</text>
</comment>
<reference evidence="7" key="2">
    <citation type="journal article" date="2021" name="PeerJ">
        <title>Extensive microbial diversity within the chicken gut microbiome revealed by metagenomics and culture.</title>
        <authorList>
            <person name="Gilroy R."/>
            <person name="Ravi A."/>
            <person name="Getino M."/>
            <person name="Pursley I."/>
            <person name="Horton D.L."/>
            <person name="Alikhan N.F."/>
            <person name="Baker D."/>
            <person name="Gharbi K."/>
            <person name="Hall N."/>
            <person name="Watson M."/>
            <person name="Adriaenssens E.M."/>
            <person name="Foster-Nyarko E."/>
            <person name="Jarju S."/>
            <person name="Secka A."/>
            <person name="Antonio M."/>
            <person name="Oren A."/>
            <person name="Chaudhuri R.R."/>
            <person name="La Ragione R."/>
            <person name="Hildebrand F."/>
            <person name="Pallen M.J."/>
        </authorList>
    </citation>
    <scope>NUCLEOTIDE SEQUENCE</scope>
    <source>
        <strain evidence="7">CHK189-12415</strain>
    </source>
</reference>
<feature type="compositionally biased region" description="Low complexity" evidence="6">
    <location>
        <begin position="12"/>
        <end position="39"/>
    </location>
</feature>
<dbReference type="GO" id="GO:0000917">
    <property type="term" value="P:division septum assembly"/>
    <property type="evidence" value="ECO:0007669"/>
    <property type="project" value="UniProtKB-KW"/>
</dbReference>
<dbReference type="Proteomes" id="UP000824241">
    <property type="component" value="Unassembled WGS sequence"/>
</dbReference>
<comment type="function">
    <text evidence="4 5">Cell division protein that is part of the divisome complex and is recruited early to the Z-ring. Probably stimulates Z-ring formation, perhaps through the cross-linking of FtsZ protofilaments. Its function overlaps with FtsA.</text>
</comment>
<evidence type="ECO:0000256" key="2">
    <source>
        <dbReference type="ARBA" id="ARBA00023210"/>
    </source>
</evidence>
<comment type="subcellular location">
    <subcellularLocation>
        <location evidence="5">Cytoplasm</location>
    </subcellularLocation>
    <text evidence="5">Localizes to the division site, in a FtsZ-dependent manner.</text>
</comment>
<feature type="region of interest" description="Disordered" evidence="6">
    <location>
        <begin position="1"/>
        <end position="50"/>
    </location>
</feature>
<dbReference type="HAMAP" id="MF_01197">
    <property type="entry name" value="SepF"/>
    <property type="match status" value="1"/>
</dbReference>
<gene>
    <name evidence="5" type="primary">sepF</name>
    <name evidence="7" type="ORF">IAB37_04115</name>
</gene>
<evidence type="ECO:0000256" key="4">
    <source>
        <dbReference type="ARBA" id="ARBA00044936"/>
    </source>
</evidence>
<accession>A0A9D1J4J9</accession>
<dbReference type="InterPro" id="IPR038594">
    <property type="entry name" value="SepF-like_sf"/>
</dbReference>
<evidence type="ECO:0000256" key="5">
    <source>
        <dbReference type="HAMAP-Rule" id="MF_01197"/>
    </source>
</evidence>
<dbReference type="PANTHER" id="PTHR35798">
    <property type="entry name" value="CELL DIVISION PROTEIN SEPF"/>
    <property type="match status" value="1"/>
</dbReference>
<organism evidence="7 8">
    <name type="scientific">Candidatus Faecivivens stercoravium</name>
    <dbReference type="NCBI Taxonomy" id="2840803"/>
    <lineage>
        <taxon>Bacteria</taxon>
        <taxon>Bacillati</taxon>
        <taxon>Bacillota</taxon>
        <taxon>Clostridia</taxon>
        <taxon>Eubacteriales</taxon>
        <taxon>Oscillospiraceae</taxon>
        <taxon>Oscillospiraceae incertae sedis</taxon>
        <taxon>Candidatus Faecivivens</taxon>
    </lineage>
</organism>
<evidence type="ECO:0000256" key="3">
    <source>
        <dbReference type="ARBA" id="ARBA00023306"/>
    </source>
</evidence>
<evidence type="ECO:0000313" key="8">
    <source>
        <dbReference type="Proteomes" id="UP000824241"/>
    </source>
</evidence>
<dbReference type="PANTHER" id="PTHR35798:SF1">
    <property type="entry name" value="CELL DIVISION PROTEIN SEPF"/>
    <property type="match status" value="1"/>
</dbReference>
<comment type="caution">
    <text evidence="7">The sequence shown here is derived from an EMBL/GenBank/DDBJ whole genome shotgun (WGS) entry which is preliminary data.</text>
</comment>
<sequence length="148" mass="16059">MDDGYAEEESDAGSSSSSSSASDFSSFSNGSNYSSYSSSRGSGYTPRTGRVVNIQTSAQLQVMLVQPDRFEDCKPIADELNKKITVVLNLEGRAPDLSRRVLDFLSGVTYANSGNIKQVAKNTYMLTPSNVDLRGDLMDELQNSGYMP</sequence>
<dbReference type="Gene3D" id="3.30.110.150">
    <property type="entry name" value="SepF-like protein"/>
    <property type="match status" value="1"/>
</dbReference>
<dbReference type="AlphaFoldDB" id="A0A9D1J4J9"/>
<comment type="similarity">
    <text evidence="5">Belongs to the SepF family.</text>
</comment>
<reference evidence="7" key="1">
    <citation type="submission" date="2020-10" db="EMBL/GenBank/DDBJ databases">
        <authorList>
            <person name="Gilroy R."/>
        </authorList>
    </citation>
    <scope>NUCLEOTIDE SEQUENCE</scope>
    <source>
        <strain evidence="7">CHK189-12415</strain>
    </source>
</reference>
<dbReference type="GO" id="GO:0043093">
    <property type="term" value="P:FtsZ-dependent cytokinesis"/>
    <property type="evidence" value="ECO:0007669"/>
    <property type="project" value="UniProtKB-UniRule"/>
</dbReference>
<proteinExistence type="inferred from homology"/>
<evidence type="ECO:0000256" key="1">
    <source>
        <dbReference type="ARBA" id="ARBA00022618"/>
    </source>
</evidence>
<name>A0A9D1J4J9_9FIRM</name>
<protein>
    <recommendedName>
        <fullName evidence="5">Cell division protein SepF</fullName>
    </recommendedName>
</protein>